<proteinExistence type="predicted"/>
<dbReference type="Proteomes" id="UP000317010">
    <property type="component" value="Unassembled WGS sequence"/>
</dbReference>
<keyword evidence="3" id="KW-0732">Signal</keyword>
<evidence type="ECO:0000256" key="1">
    <source>
        <dbReference type="ARBA" id="ARBA00004370"/>
    </source>
</evidence>
<evidence type="ECO:0000256" key="3">
    <source>
        <dbReference type="SAM" id="SignalP"/>
    </source>
</evidence>
<feature type="chain" id="PRO_5021931134" evidence="3">
    <location>
        <begin position="26"/>
        <end position="499"/>
    </location>
</feature>
<reference evidence="5 6" key="1">
    <citation type="submission" date="2019-07" db="EMBL/GenBank/DDBJ databases">
        <title>Genomic Encyclopedia of Archaeal and Bacterial Type Strains, Phase II (KMG-II): from individual species to whole genera.</title>
        <authorList>
            <person name="Goeker M."/>
        </authorList>
    </citation>
    <scope>NUCLEOTIDE SEQUENCE [LARGE SCALE GENOMIC DNA]</scope>
    <source>
        <strain evidence="5 6">ATCC BAA-1854</strain>
    </source>
</reference>
<evidence type="ECO:0000313" key="5">
    <source>
        <dbReference type="EMBL" id="TWI99487.1"/>
    </source>
</evidence>
<dbReference type="InterPro" id="IPR012338">
    <property type="entry name" value="Beta-lactam/transpept-like"/>
</dbReference>
<dbReference type="Gene3D" id="3.40.710.10">
    <property type="entry name" value="DD-peptidase/beta-lactamase superfamily"/>
    <property type="match status" value="1"/>
</dbReference>
<sequence>MKTIRRLANSIMTLLFFLIGQNLSAQQIKDQPVGRLAVKLVEAINTGDKDFWSKFISEHIDLQAQRNGETAKDILNNFKDLFIETGGVQISSMREGRDPDEVQLTLNLQNGGKPITMFTHLSRESDQMLIGFIIRKSEDGEVDNSSRGAMPAQKMPADSNIMKEVQQLVDKAAANDKYSGAVLIAKGNRVLLTKAYGFANADKKILNNTETKFNLGSMNKMFTGVAIAQLVQVGKLNFDDKLIKILPDYPNKDVAKKITIEQLLTHTSGLGDFFKPEFFANIPKYVNLNDYLPLYVNEPLLFEPGEGWAYSNAGFITLGLVIEKISGEDYFTYVREHIFNPAEMRSSDWYIKEVDVPNLATGYTFGEHNDPQNNHARKNNIFGLPVRGTSAGGGYSTTGDMLKFVQALLGHKLLNAQYTQTVITGKVDDHHPNSKYAYGFMDRVENGKHIIGHNGGGPGINGYVMMIPDNGFTIIVLGNFDPPSADNLGKSICDKISIL</sequence>
<evidence type="ECO:0000313" key="6">
    <source>
        <dbReference type="Proteomes" id="UP000317010"/>
    </source>
</evidence>
<name>A0A562U0Z8_9SPHI</name>
<dbReference type="PANTHER" id="PTHR46825:SF11">
    <property type="entry name" value="PENICILLIN-BINDING PROTEIN 4"/>
    <property type="match status" value="1"/>
</dbReference>
<dbReference type="InterPro" id="IPR001466">
    <property type="entry name" value="Beta-lactam-related"/>
</dbReference>
<feature type="signal peptide" evidence="3">
    <location>
        <begin position="1"/>
        <end position="25"/>
    </location>
</feature>
<dbReference type="GO" id="GO:0016020">
    <property type="term" value="C:membrane"/>
    <property type="evidence" value="ECO:0007669"/>
    <property type="project" value="UniProtKB-SubCell"/>
</dbReference>
<dbReference type="Pfam" id="PF00144">
    <property type="entry name" value="Beta-lactamase"/>
    <property type="match status" value="1"/>
</dbReference>
<accession>A0A562U0Z8</accession>
<comment type="caution">
    <text evidence="5">The sequence shown here is derived from an EMBL/GenBank/DDBJ whole genome shotgun (WGS) entry which is preliminary data.</text>
</comment>
<keyword evidence="6" id="KW-1185">Reference proteome</keyword>
<protein>
    <submittedName>
        <fullName evidence="5">CubicO group peptidase (Beta-lactamase class C family)</fullName>
    </submittedName>
</protein>
<dbReference type="SUPFAM" id="SSF56601">
    <property type="entry name" value="beta-lactamase/transpeptidase-like"/>
    <property type="match status" value="1"/>
</dbReference>
<comment type="subcellular location">
    <subcellularLocation>
        <location evidence="1">Membrane</location>
    </subcellularLocation>
</comment>
<keyword evidence="2" id="KW-0472">Membrane</keyword>
<dbReference type="PANTHER" id="PTHR46825">
    <property type="entry name" value="D-ALANYL-D-ALANINE-CARBOXYPEPTIDASE/ENDOPEPTIDASE AMPH"/>
    <property type="match status" value="1"/>
</dbReference>
<dbReference type="RefSeq" id="WP_144913422.1">
    <property type="nucleotide sequence ID" value="NZ_VLLI01000007.1"/>
</dbReference>
<organism evidence="5 6">
    <name type="scientific">Mucilaginibacter frigoritolerans</name>
    <dbReference type="NCBI Taxonomy" id="652788"/>
    <lineage>
        <taxon>Bacteria</taxon>
        <taxon>Pseudomonadati</taxon>
        <taxon>Bacteroidota</taxon>
        <taxon>Sphingobacteriia</taxon>
        <taxon>Sphingobacteriales</taxon>
        <taxon>Sphingobacteriaceae</taxon>
        <taxon>Mucilaginibacter</taxon>
    </lineage>
</organism>
<evidence type="ECO:0000256" key="2">
    <source>
        <dbReference type="ARBA" id="ARBA00023136"/>
    </source>
</evidence>
<dbReference type="InterPro" id="IPR050491">
    <property type="entry name" value="AmpC-like"/>
</dbReference>
<dbReference type="EMBL" id="VLLI01000007">
    <property type="protein sequence ID" value="TWI99487.1"/>
    <property type="molecule type" value="Genomic_DNA"/>
</dbReference>
<evidence type="ECO:0000259" key="4">
    <source>
        <dbReference type="Pfam" id="PF00144"/>
    </source>
</evidence>
<dbReference type="AlphaFoldDB" id="A0A562U0Z8"/>
<feature type="domain" description="Beta-lactamase-related" evidence="4">
    <location>
        <begin position="166"/>
        <end position="486"/>
    </location>
</feature>
<dbReference type="OrthoDB" id="9793489at2"/>
<gene>
    <name evidence="5" type="ORF">JN11_02805</name>
</gene>